<dbReference type="EMBL" id="LGRX02015924">
    <property type="protein sequence ID" value="KAK3262841.1"/>
    <property type="molecule type" value="Genomic_DNA"/>
</dbReference>
<evidence type="ECO:0000313" key="1">
    <source>
        <dbReference type="EMBL" id="KAK3262841.1"/>
    </source>
</evidence>
<gene>
    <name evidence="1" type="ORF">CYMTET_28329</name>
</gene>
<proteinExistence type="predicted"/>
<comment type="caution">
    <text evidence="1">The sequence shown here is derived from an EMBL/GenBank/DDBJ whole genome shotgun (WGS) entry which is preliminary data.</text>
</comment>
<reference evidence="1 2" key="1">
    <citation type="journal article" date="2015" name="Genome Biol. Evol.">
        <title>Comparative Genomics of a Bacterivorous Green Alga Reveals Evolutionary Causalities and Consequences of Phago-Mixotrophic Mode of Nutrition.</title>
        <authorList>
            <person name="Burns J.A."/>
            <person name="Paasch A."/>
            <person name="Narechania A."/>
            <person name="Kim E."/>
        </authorList>
    </citation>
    <scope>NUCLEOTIDE SEQUENCE [LARGE SCALE GENOMIC DNA]</scope>
    <source>
        <strain evidence="1 2">PLY_AMNH</strain>
    </source>
</reference>
<accession>A0AAE0FN28</accession>
<evidence type="ECO:0000313" key="2">
    <source>
        <dbReference type="Proteomes" id="UP001190700"/>
    </source>
</evidence>
<organism evidence="1 2">
    <name type="scientific">Cymbomonas tetramitiformis</name>
    <dbReference type="NCBI Taxonomy" id="36881"/>
    <lineage>
        <taxon>Eukaryota</taxon>
        <taxon>Viridiplantae</taxon>
        <taxon>Chlorophyta</taxon>
        <taxon>Pyramimonadophyceae</taxon>
        <taxon>Pyramimonadales</taxon>
        <taxon>Pyramimonadaceae</taxon>
        <taxon>Cymbomonas</taxon>
    </lineage>
</organism>
<feature type="non-terminal residue" evidence="1">
    <location>
        <position position="1"/>
    </location>
</feature>
<sequence>RAGIIGSDLSVSKAAAFYVECSDNPQAYAPKGKDAVQSLKDEVMNNSVMDLLEFNRAVARIAVEMYSKKKMFMQLGIEQLVDILLEKQININLGRICSKDSK</sequence>
<dbReference type="Proteomes" id="UP001190700">
    <property type="component" value="Unassembled WGS sequence"/>
</dbReference>
<keyword evidence="2" id="KW-1185">Reference proteome</keyword>
<protein>
    <submittedName>
        <fullName evidence="1">Uncharacterized protein</fullName>
    </submittedName>
</protein>
<name>A0AAE0FN28_9CHLO</name>
<dbReference type="AlphaFoldDB" id="A0AAE0FN28"/>